<sequence length="135" mass="16150">MCPKPKFNKLNAVCLARRPAIIKGKYDLKKQIAEFLLVLKKNLLRCKNGVNNQVVTYVSHKFKRTYHPQQNLFQQMPYEMLLMIFETLPLEALKNLACTCKYFSQVIQFYYMSIPFRQRFNIFDVSDFVEYGRYQ</sequence>
<organism evidence="1 2">
    <name type="scientific">Panagrolaimus sp. ES5</name>
    <dbReference type="NCBI Taxonomy" id="591445"/>
    <lineage>
        <taxon>Eukaryota</taxon>
        <taxon>Metazoa</taxon>
        <taxon>Ecdysozoa</taxon>
        <taxon>Nematoda</taxon>
        <taxon>Chromadorea</taxon>
        <taxon>Rhabditida</taxon>
        <taxon>Tylenchina</taxon>
        <taxon>Panagrolaimomorpha</taxon>
        <taxon>Panagrolaimoidea</taxon>
        <taxon>Panagrolaimidae</taxon>
        <taxon>Panagrolaimus</taxon>
    </lineage>
</organism>
<name>A0AC34F0Q6_9BILA</name>
<accession>A0AC34F0Q6</accession>
<evidence type="ECO:0000313" key="2">
    <source>
        <dbReference type="WBParaSite" id="ES5_v2.g10558.t1"/>
    </source>
</evidence>
<protein>
    <submittedName>
        <fullName evidence="2">F-box domain-containing protein</fullName>
    </submittedName>
</protein>
<reference evidence="2" key="1">
    <citation type="submission" date="2022-11" db="UniProtKB">
        <authorList>
            <consortium name="WormBaseParasite"/>
        </authorList>
    </citation>
    <scope>IDENTIFICATION</scope>
</reference>
<evidence type="ECO:0000313" key="1">
    <source>
        <dbReference type="Proteomes" id="UP000887579"/>
    </source>
</evidence>
<proteinExistence type="predicted"/>
<dbReference type="Proteomes" id="UP000887579">
    <property type="component" value="Unplaced"/>
</dbReference>
<dbReference type="WBParaSite" id="ES5_v2.g10558.t1">
    <property type="protein sequence ID" value="ES5_v2.g10558.t1"/>
    <property type="gene ID" value="ES5_v2.g10558"/>
</dbReference>